<keyword evidence="1" id="KW-0963">Cytoplasm</keyword>
<dbReference type="PANTHER" id="PTHR42872:SF6">
    <property type="entry name" value="PROTEIN-GLUTAMATE METHYLESTERASE_PROTEIN-GLUTAMINE GLUTAMINASE"/>
    <property type="match status" value="1"/>
</dbReference>
<evidence type="ECO:0000313" key="11">
    <source>
        <dbReference type="Proteomes" id="UP000249688"/>
    </source>
</evidence>
<evidence type="ECO:0000259" key="8">
    <source>
        <dbReference type="PROSITE" id="PS50110"/>
    </source>
</evidence>
<dbReference type="OrthoDB" id="9793421at2"/>
<keyword evidence="2 6" id="KW-0145">Chemotaxis</keyword>
<dbReference type="PROSITE" id="PS50122">
    <property type="entry name" value="CHEB"/>
    <property type="match status" value="1"/>
</dbReference>
<dbReference type="Gene3D" id="3.40.50.2300">
    <property type="match status" value="1"/>
</dbReference>
<dbReference type="Proteomes" id="UP000249688">
    <property type="component" value="Unassembled WGS sequence"/>
</dbReference>
<dbReference type="PANTHER" id="PTHR42872">
    <property type="entry name" value="PROTEIN-GLUTAMATE METHYLESTERASE/PROTEIN-GLUTAMINE GLUTAMINASE"/>
    <property type="match status" value="1"/>
</dbReference>
<protein>
    <recommendedName>
        <fullName evidence="4">protein-glutamate methylesterase</fullName>
        <ecNumber evidence="4">3.1.1.61</ecNumber>
    </recommendedName>
</protein>
<evidence type="ECO:0000256" key="3">
    <source>
        <dbReference type="ARBA" id="ARBA00022801"/>
    </source>
</evidence>
<dbReference type="Gene3D" id="3.40.50.180">
    <property type="entry name" value="Methylesterase CheB, C-terminal domain"/>
    <property type="match status" value="1"/>
</dbReference>
<dbReference type="InterPro" id="IPR001789">
    <property type="entry name" value="Sig_transdc_resp-reg_receiver"/>
</dbReference>
<dbReference type="InterPro" id="IPR035909">
    <property type="entry name" value="CheB_C"/>
</dbReference>
<feature type="domain" description="CheB-type methylesterase" evidence="9">
    <location>
        <begin position="167"/>
        <end position="357"/>
    </location>
</feature>
<comment type="caution">
    <text evidence="10">The sequence shown here is derived from an EMBL/GenBank/DDBJ whole genome shotgun (WGS) entry which is preliminary data.</text>
</comment>
<dbReference type="GO" id="GO:0000156">
    <property type="term" value="F:phosphorelay response regulator activity"/>
    <property type="evidence" value="ECO:0007669"/>
    <property type="project" value="InterPro"/>
</dbReference>
<accession>A0A2W7IPE2</accession>
<dbReference type="SMART" id="SM00448">
    <property type="entry name" value="REC"/>
    <property type="match status" value="1"/>
</dbReference>
<dbReference type="GO" id="GO:0008984">
    <property type="term" value="F:protein-glutamate methylesterase activity"/>
    <property type="evidence" value="ECO:0007669"/>
    <property type="project" value="UniProtKB-EC"/>
</dbReference>
<dbReference type="GO" id="GO:0005737">
    <property type="term" value="C:cytoplasm"/>
    <property type="evidence" value="ECO:0007669"/>
    <property type="project" value="InterPro"/>
</dbReference>
<dbReference type="InterPro" id="IPR011006">
    <property type="entry name" value="CheY-like_superfamily"/>
</dbReference>
<dbReference type="PROSITE" id="PS50110">
    <property type="entry name" value="RESPONSE_REGULATORY"/>
    <property type="match status" value="1"/>
</dbReference>
<reference evidence="10 11" key="1">
    <citation type="submission" date="2018-06" db="EMBL/GenBank/DDBJ databases">
        <title>Genomic Encyclopedia of Archaeal and Bacterial Type Strains, Phase II (KMG-II): from individual species to whole genera.</title>
        <authorList>
            <person name="Goeker M."/>
        </authorList>
    </citation>
    <scope>NUCLEOTIDE SEQUENCE [LARGE SCALE GENOMIC DNA]</scope>
    <source>
        <strain evidence="10 11">DSM 24525</strain>
    </source>
</reference>
<keyword evidence="3 6" id="KW-0378">Hydrolase</keyword>
<keyword evidence="7" id="KW-0597">Phosphoprotein</keyword>
<dbReference type="Pfam" id="PF00072">
    <property type="entry name" value="Response_reg"/>
    <property type="match status" value="1"/>
</dbReference>
<dbReference type="SUPFAM" id="SSF52738">
    <property type="entry name" value="Methylesterase CheB, C-terminal domain"/>
    <property type="match status" value="1"/>
</dbReference>
<keyword evidence="11" id="KW-1185">Reference proteome</keyword>
<comment type="catalytic activity">
    <reaction evidence="5">
        <text>[protein]-L-glutamate 5-O-methyl ester + H2O = L-glutamyl-[protein] + methanol + H(+)</text>
        <dbReference type="Rhea" id="RHEA:23236"/>
        <dbReference type="Rhea" id="RHEA-COMP:10208"/>
        <dbReference type="Rhea" id="RHEA-COMP:10311"/>
        <dbReference type="ChEBI" id="CHEBI:15377"/>
        <dbReference type="ChEBI" id="CHEBI:15378"/>
        <dbReference type="ChEBI" id="CHEBI:17790"/>
        <dbReference type="ChEBI" id="CHEBI:29973"/>
        <dbReference type="ChEBI" id="CHEBI:82795"/>
        <dbReference type="EC" id="3.1.1.61"/>
    </reaction>
</comment>
<evidence type="ECO:0000259" key="9">
    <source>
        <dbReference type="PROSITE" id="PS50122"/>
    </source>
</evidence>
<evidence type="ECO:0000256" key="4">
    <source>
        <dbReference type="ARBA" id="ARBA00039140"/>
    </source>
</evidence>
<dbReference type="GO" id="GO:0006935">
    <property type="term" value="P:chemotaxis"/>
    <property type="evidence" value="ECO:0007669"/>
    <property type="project" value="UniProtKB-UniRule"/>
</dbReference>
<feature type="active site" evidence="6">
    <location>
        <position position="179"/>
    </location>
</feature>
<dbReference type="SUPFAM" id="SSF52172">
    <property type="entry name" value="CheY-like"/>
    <property type="match status" value="1"/>
</dbReference>
<dbReference type="CDD" id="cd17541">
    <property type="entry name" value="REC_CheB-like"/>
    <property type="match status" value="1"/>
</dbReference>
<evidence type="ECO:0000256" key="7">
    <source>
        <dbReference type="PROSITE-ProRule" id="PRU00169"/>
    </source>
</evidence>
<proteinExistence type="predicted"/>
<dbReference type="CDD" id="cd16432">
    <property type="entry name" value="CheB_Rec"/>
    <property type="match status" value="1"/>
</dbReference>
<name>A0A2W7IPE2_9PROT</name>
<evidence type="ECO:0000256" key="2">
    <source>
        <dbReference type="ARBA" id="ARBA00022500"/>
    </source>
</evidence>
<dbReference type="AlphaFoldDB" id="A0A2W7IPE2"/>
<dbReference type="InterPro" id="IPR008248">
    <property type="entry name" value="CheB-like"/>
</dbReference>
<dbReference type="RefSeq" id="WP_111396807.1">
    <property type="nucleotide sequence ID" value="NZ_QKYU01000003.1"/>
</dbReference>
<gene>
    <name evidence="10" type="ORF">C8P66_103123</name>
</gene>
<feature type="domain" description="Response regulatory" evidence="8">
    <location>
        <begin position="3"/>
        <end position="121"/>
    </location>
</feature>
<dbReference type="Pfam" id="PF01339">
    <property type="entry name" value="CheB_methylest"/>
    <property type="match status" value="1"/>
</dbReference>
<dbReference type="EMBL" id="QKYU01000003">
    <property type="protein sequence ID" value="PZW49097.1"/>
    <property type="molecule type" value="Genomic_DNA"/>
</dbReference>
<organism evidence="10 11">
    <name type="scientific">Humitalea rosea</name>
    <dbReference type="NCBI Taxonomy" id="990373"/>
    <lineage>
        <taxon>Bacteria</taxon>
        <taxon>Pseudomonadati</taxon>
        <taxon>Pseudomonadota</taxon>
        <taxon>Alphaproteobacteria</taxon>
        <taxon>Acetobacterales</taxon>
        <taxon>Roseomonadaceae</taxon>
        <taxon>Humitalea</taxon>
    </lineage>
</organism>
<evidence type="ECO:0000256" key="5">
    <source>
        <dbReference type="ARBA" id="ARBA00048267"/>
    </source>
</evidence>
<feature type="active site" evidence="6">
    <location>
        <position position="205"/>
    </location>
</feature>
<feature type="active site" evidence="6">
    <location>
        <position position="299"/>
    </location>
</feature>
<evidence type="ECO:0000256" key="1">
    <source>
        <dbReference type="ARBA" id="ARBA00022490"/>
    </source>
</evidence>
<sequence>MIRVLIADDSGFMRLALRRMIEAEADLQVVGEAADGLAAVEQAARLRPDVVTMDMEMPGLDGVEATRRIMARPDPPAVVMVSHHTQDGSAAALAALAAGASDTIWKGSTLSGLGALDLGALDAALRVRLRHWADLRRATRGAERLANRGRGAAVAALAPTGCVAPPVQSGVQIVMIGASTGGPDAIVALLKAAGPLPVPVLVAQHMPAELGAHFVTHLAERSGVPAMLGTHGMALPTGCTLLLPGGADGLVARAAAGGFVLRLAPGHGAVHPSVDVLFRSAAVAADRALGVVLTGMGRDGTAGAEAMARRGMAVLAQSPESCVVAGMPGALIAAGLAAEVEPPEALGLRLARLLRPS</sequence>
<evidence type="ECO:0000313" key="10">
    <source>
        <dbReference type="EMBL" id="PZW49097.1"/>
    </source>
</evidence>
<dbReference type="EC" id="3.1.1.61" evidence="4"/>
<feature type="modified residue" description="4-aspartylphosphate" evidence="7">
    <location>
        <position position="54"/>
    </location>
</feature>
<evidence type="ECO:0000256" key="6">
    <source>
        <dbReference type="PROSITE-ProRule" id="PRU00050"/>
    </source>
</evidence>
<dbReference type="PIRSF" id="PIRSF000876">
    <property type="entry name" value="RR_chemtxs_CheB"/>
    <property type="match status" value="1"/>
</dbReference>
<dbReference type="InterPro" id="IPR000673">
    <property type="entry name" value="Sig_transdc_resp-reg_Me-estase"/>
</dbReference>